<dbReference type="SUPFAM" id="SSF56112">
    <property type="entry name" value="Protein kinase-like (PK-like)"/>
    <property type="match status" value="1"/>
</dbReference>
<evidence type="ECO:0000313" key="2">
    <source>
        <dbReference type="EMBL" id="CAH2090735.1"/>
    </source>
</evidence>
<proteinExistence type="predicted"/>
<protein>
    <recommendedName>
        <fullName evidence="1">CHK kinase-like domain-containing protein</fullName>
    </recommendedName>
</protein>
<comment type="caution">
    <text evidence="2">The sequence shown here is derived from an EMBL/GenBank/DDBJ whole genome shotgun (WGS) entry which is preliminary data.</text>
</comment>
<name>A0AAU9TYX2_EUPED</name>
<dbReference type="Proteomes" id="UP001153954">
    <property type="component" value="Unassembled WGS sequence"/>
</dbReference>
<dbReference type="PANTHER" id="PTHR11012">
    <property type="entry name" value="PROTEIN KINASE-LIKE DOMAIN-CONTAINING"/>
    <property type="match status" value="1"/>
</dbReference>
<evidence type="ECO:0000259" key="1">
    <source>
        <dbReference type="SMART" id="SM00587"/>
    </source>
</evidence>
<dbReference type="SMART" id="SM00587">
    <property type="entry name" value="CHK"/>
    <property type="match status" value="1"/>
</dbReference>
<reference evidence="2" key="1">
    <citation type="submission" date="2022-03" db="EMBL/GenBank/DDBJ databases">
        <authorList>
            <person name="Tunstrom K."/>
        </authorList>
    </citation>
    <scope>NUCLEOTIDE SEQUENCE</scope>
</reference>
<dbReference type="PANTHER" id="PTHR11012:SF30">
    <property type="entry name" value="PROTEIN KINASE-LIKE DOMAIN-CONTAINING"/>
    <property type="match status" value="1"/>
</dbReference>
<sequence length="403" mass="47278">MRKITTSDFGNKNINLNIIPLSLQDSIKRIIENEGYITCDAEARNFNSGGGSFIGELYEVDINGDTVEGAKKTNIFIKHIVTFNKVQYANISEAYLKEVFVYKDLSKIFTLLQNQAGVPPKERFKVPKAYDETSPEAIILENLSKRNFKTYDRLKVMPLKYAQLAIQEMAKFHGLSFIIEEKMPDYFQRNIKSLRHPFNYDEDWKCLVRNVCTHLAKLYDDDVKVRIEKFLQIFLEKYPKFGGYNKTVKCSLTHQDFRINNVLVKEQNGEAEEVVLIDYQVIDYGSPIRDFLFFVFSGSDQKFRRQHLNNLKELYFETFSKFLKYFDMEVENVYPRKEFDKAYTDWLDYGLMSVLFASVFLFAPDTGLDLENLSLSELPFCPDEIIEERLKELIDDFLEWGYL</sequence>
<accession>A0AAU9TYX2</accession>
<dbReference type="InterPro" id="IPR004119">
    <property type="entry name" value="EcKL"/>
</dbReference>
<dbReference type="InterPro" id="IPR011009">
    <property type="entry name" value="Kinase-like_dom_sf"/>
</dbReference>
<dbReference type="InterPro" id="IPR015897">
    <property type="entry name" value="CHK_kinase-like"/>
</dbReference>
<dbReference type="Pfam" id="PF02958">
    <property type="entry name" value="EcKL"/>
    <property type="match status" value="1"/>
</dbReference>
<dbReference type="AlphaFoldDB" id="A0AAU9TYX2"/>
<feature type="domain" description="CHK kinase-like" evidence="1">
    <location>
        <begin position="138"/>
        <end position="325"/>
    </location>
</feature>
<evidence type="ECO:0000313" key="3">
    <source>
        <dbReference type="Proteomes" id="UP001153954"/>
    </source>
</evidence>
<dbReference type="Gene3D" id="3.90.1200.10">
    <property type="match status" value="1"/>
</dbReference>
<keyword evidence="3" id="KW-1185">Reference proteome</keyword>
<gene>
    <name evidence="2" type="ORF">EEDITHA_LOCUS6663</name>
</gene>
<organism evidence="2 3">
    <name type="scientific">Euphydryas editha</name>
    <name type="common">Edith's checkerspot</name>
    <dbReference type="NCBI Taxonomy" id="104508"/>
    <lineage>
        <taxon>Eukaryota</taxon>
        <taxon>Metazoa</taxon>
        <taxon>Ecdysozoa</taxon>
        <taxon>Arthropoda</taxon>
        <taxon>Hexapoda</taxon>
        <taxon>Insecta</taxon>
        <taxon>Pterygota</taxon>
        <taxon>Neoptera</taxon>
        <taxon>Endopterygota</taxon>
        <taxon>Lepidoptera</taxon>
        <taxon>Glossata</taxon>
        <taxon>Ditrysia</taxon>
        <taxon>Papilionoidea</taxon>
        <taxon>Nymphalidae</taxon>
        <taxon>Nymphalinae</taxon>
        <taxon>Euphydryas</taxon>
    </lineage>
</organism>
<dbReference type="EMBL" id="CAKOGL010000010">
    <property type="protein sequence ID" value="CAH2090735.1"/>
    <property type="molecule type" value="Genomic_DNA"/>
</dbReference>